<dbReference type="GO" id="GO:0005737">
    <property type="term" value="C:cytoplasm"/>
    <property type="evidence" value="ECO:0007669"/>
    <property type="project" value="TreeGrafter"/>
</dbReference>
<dbReference type="InterPro" id="IPR035587">
    <property type="entry name" value="DUS-like_FMN-bd"/>
</dbReference>
<dbReference type="OrthoDB" id="10262250at2759"/>
<proteinExistence type="predicted"/>
<gene>
    <name evidence="2" type="ORF">JVT61DRAFT_11254</name>
</gene>
<evidence type="ECO:0000313" key="3">
    <source>
        <dbReference type="Proteomes" id="UP000683000"/>
    </source>
</evidence>
<dbReference type="Gene3D" id="3.20.20.70">
    <property type="entry name" value="Aldolase class I"/>
    <property type="match status" value="1"/>
</dbReference>
<evidence type="ECO:0000313" key="2">
    <source>
        <dbReference type="EMBL" id="KAG6370628.1"/>
    </source>
</evidence>
<protein>
    <submittedName>
        <fullName evidence="2">tRNA-dihydrouridine synthase</fullName>
    </submittedName>
</protein>
<dbReference type="AlphaFoldDB" id="A0A8I3A3Q4"/>
<name>A0A8I3A3Q4_9AGAM</name>
<dbReference type="PANTHER" id="PTHR45936:SF1">
    <property type="entry name" value="TRNA-DIHYDROURIDINE(20) SYNTHASE [NAD(P)+]-LIKE"/>
    <property type="match status" value="1"/>
</dbReference>
<dbReference type="GO" id="GO:0017150">
    <property type="term" value="F:tRNA dihydrouridine synthase activity"/>
    <property type="evidence" value="ECO:0007669"/>
    <property type="project" value="TreeGrafter"/>
</dbReference>
<accession>A0A8I3A3Q4</accession>
<dbReference type="Pfam" id="PF01207">
    <property type="entry name" value="Dus"/>
    <property type="match status" value="1"/>
</dbReference>
<dbReference type="SUPFAM" id="SSF51395">
    <property type="entry name" value="FMN-linked oxidoreductases"/>
    <property type="match status" value="1"/>
</dbReference>
<dbReference type="PANTHER" id="PTHR45936">
    <property type="entry name" value="TRNA-DIHYDROURIDINE(20) SYNTHASE [NAD(P)+]-LIKE"/>
    <property type="match status" value="1"/>
</dbReference>
<comment type="caution">
    <text evidence="2">The sequence shown here is derived from an EMBL/GenBank/DDBJ whole genome shotgun (WGS) entry which is preliminary data.</text>
</comment>
<keyword evidence="3" id="KW-1185">Reference proteome</keyword>
<reference evidence="2" key="1">
    <citation type="submission" date="2021-03" db="EMBL/GenBank/DDBJ databases">
        <title>Evolutionary innovations through gain and loss of genes in the ectomycorrhizal Boletales.</title>
        <authorList>
            <person name="Wu G."/>
            <person name="Miyauchi S."/>
            <person name="Morin E."/>
            <person name="Yang Z.-L."/>
            <person name="Xu J."/>
            <person name="Martin F.M."/>
        </authorList>
    </citation>
    <scope>NUCLEOTIDE SEQUENCE</scope>
    <source>
        <strain evidence="2">BR01</strain>
    </source>
</reference>
<sequence>MGAALLTNPDLLCAILTALRRELPVSAKIRLLPTQEETKKKLVARMIRTGVSALMVHCRTRNMRQREAALVNKLREIVEDIAIIENGDRKGWEDARRVKRLTTMRATCLERGQVNTCSHSIVLRVAKEDSA</sequence>
<dbReference type="InterPro" id="IPR052582">
    <property type="entry name" value="tRNA-DUS-like"/>
</dbReference>
<evidence type="ECO:0000259" key="1">
    <source>
        <dbReference type="Pfam" id="PF01207"/>
    </source>
</evidence>
<dbReference type="EMBL" id="JAGFBS010000047">
    <property type="protein sequence ID" value="KAG6370628.1"/>
    <property type="molecule type" value="Genomic_DNA"/>
</dbReference>
<dbReference type="InterPro" id="IPR013785">
    <property type="entry name" value="Aldolase_TIM"/>
</dbReference>
<organism evidence="2 3">
    <name type="scientific">Boletus reticuloceps</name>
    <dbReference type="NCBI Taxonomy" id="495285"/>
    <lineage>
        <taxon>Eukaryota</taxon>
        <taxon>Fungi</taxon>
        <taxon>Dikarya</taxon>
        <taxon>Basidiomycota</taxon>
        <taxon>Agaricomycotina</taxon>
        <taxon>Agaricomycetes</taxon>
        <taxon>Agaricomycetidae</taxon>
        <taxon>Boletales</taxon>
        <taxon>Boletineae</taxon>
        <taxon>Boletaceae</taxon>
        <taxon>Boletoideae</taxon>
        <taxon>Boletus</taxon>
    </lineage>
</organism>
<dbReference type="Proteomes" id="UP000683000">
    <property type="component" value="Unassembled WGS sequence"/>
</dbReference>
<feature type="domain" description="DUS-like FMN-binding" evidence="1">
    <location>
        <begin position="1"/>
        <end position="113"/>
    </location>
</feature>